<evidence type="ECO:0000313" key="1">
    <source>
        <dbReference type="EMBL" id="MFC4263664.1"/>
    </source>
</evidence>
<comment type="caution">
    <text evidence="1">The sequence shown here is derived from an EMBL/GenBank/DDBJ whole genome shotgun (WGS) entry which is preliminary data.</text>
</comment>
<dbReference type="InterPro" id="IPR025352">
    <property type="entry name" value="DUF4256"/>
</dbReference>
<proteinExistence type="predicted"/>
<dbReference type="RefSeq" id="WP_379710564.1">
    <property type="nucleotide sequence ID" value="NZ_JBHSCZ010000003.1"/>
</dbReference>
<gene>
    <name evidence="1" type="ORF">ACFOWM_12285</name>
</gene>
<dbReference type="EMBL" id="JBHSCZ010000003">
    <property type="protein sequence ID" value="MFC4263664.1"/>
    <property type="molecule type" value="Genomic_DNA"/>
</dbReference>
<name>A0ABV8QU68_9BACT</name>
<evidence type="ECO:0000313" key="2">
    <source>
        <dbReference type="Proteomes" id="UP001595907"/>
    </source>
</evidence>
<sequence>MPQQQTITKQQKEALLQTLQQRFQKNMHRHKNINWTNVEAKLITNPTALWSIYQMELTDGEPDVIDYDKKNDRYLWVDAATETPKSRCSLCYDKAAWDARKENKPKGNAVDAATALGITLIDETTYKKLQQCQPVDTKTSSWLLSPPAIRKLGGAIFGDNRYQQVFIYHNGVQSYYAGRGFRGMLWV</sequence>
<dbReference type="Pfam" id="PF14066">
    <property type="entry name" value="DUF4256"/>
    <property type="match status" value="1"/>
</dbReference>
<protein>
    <submittedName>
        <fullName evidence="1">DUF4256 domain-containing protein</fullName>
    </submittedName>
</protein>
<keyword evidence="2" id="KW-1185">Reference proteome</keyword>
<dbReference type="Proteomes" id="UP001595907">
    <property type="component" value="Unassembled WGS sequence"/>
</dbReference>
<accession>A0ABV8QU68</accession>
<reference evidence="2" key="1">
    <citation type="journal article" date="2019" name="Int. J. Syst. Evol. Microbiol.">
        <title>The Global Catalogue of Microorganisms (GCM) 10K type strain sequencing project: providing services to taxonomists for standard genome sequencing and annotation.</title>
        <authorList>
            <consortium name="The Broad Institute Genomics Platform"/>
            <consortium name="The Broad Institute Genome Sequencing Center for Infectious Disease"/>
            <person name="Wu L."/>
            <person name="Ma J."/>
        </authorList>
    </citation>
    <scope>NUCLEOTIDE SEQUENCE [LARGE SCALE GENOMIC DNA]</scope>
    <source>
        <strain evidence="2">CECT 8289</strain>
    </source>
</reference>
<organism evidence="1 2">
    <name type="scientific">Ferruginibacter yonginensis</name>
    <dbReference type="NCBI Taxonomy" id="1310416"/>
    <lineage>
        <taxon>Bacteria</taxon>
        <taxon>Pseudomonadati</taxon>
        <taxon>Bacteroidota</taxon>
        <taxon>Chitinophagia</taxon>
        <taxon>Chitinophagales</taxon>
        <taxon>Chitinophagaceae</taxon>
        <taxon>Ferruginibacter</taxon>
    </lineage>
</organism>